<accession>A0A438C1S4</accession>
<reference evidence="2 3" key="1">
    <citation type="journal article" date="2018" name="PLoS Genet.">
        <title>Population sequencing reveals clonal diversity and ancestral inbreeding in the grapevine cultivar Chardonnay.</title>
        <authorList>
            <person name="Roach M.J."/>
            <person name="Johnson D.L."/>
            <person name="Bohlmann J."/>
            <person name="van Vuuren H.J."/>
            <person name="Jones S.J."/>
            <person name="Pretorius I.S."/>
            <person name="Schmidt S.A."/>
            <person name="Borneman A.R."/>
        </authorList>
    </citation>
    <scope>NUCLEOTIDE SEQUENCE [LARGE SCALE GENOMIC DNA]</scope>
    <source>
        <strain evidence="3">cv. Chardonnay</strain>
        <tissue evidence="2">Leaf</tissue>
    </source>
</reference>
<name>A0A438C1S4_VITVI</name>
<dbReference type="AlphaFoldDB" id="A0A438C1S4"/>
<dbReference type="Proteomes" id="UP000288805">
    <property type="component" value="Unassembled WGS sequence"/>
</dbReference>
<evidence type="ECO:0000256" key="1">
    <source>
        <dbReference type="SAM" id="MobiDB-lite"/>
    </source>
</evidence>
<evidence type="ECO:0000313" key="2">
    <source>
        <dbReference type="EMBL" id="RVW17187.1"/>
    </source>
</evidence>
<feature type="region of interest" description="Disordered" evidence="1">
    <location>
        <begin position="109"/>
        <end position="148"/>
    </location>
</feature>
<feature type="compositionally biased region" description="Basic and acidic residues" evidence="1">
    <location>
        <begin position="115"/>
        <end position="141"/>
    </location>
</feature>
<proteinExistence type="predicted"/>
<dbReference type="EMBL" id="QGNW01002581">
    <property type="protein sequence ID" value="RVW17187.1"/>
    <property type="molecule type" value="Genomic_DNA"/>
</dbReference>
<comment type="caution">
    <text evidence="2">The sequence shown here is derived from an EMBL/GenBank/DDBJ whole genome shotgun (WGS) entry which is preliminary data.</text>
</comment>
<protein>
    <submittedName>
        <fullName evidence="2">Uncharacterized protein</fullName>
    </submittedName>
</protein>
<sequence>MVTPMVQNVQPHLVVRQAGKSFPNEPPIGSISKRLDDMLSMPFYSHIIHYEPQGDSSSSSEASVQASHFSNHSLKSLQQRWNDLFRRANKYSMLEDDVRAATQQVLVVGQASRSGADRNAKLPDRPRPSDRRQEGPGRPERPPLTPLSISYEKLLPMIQGMSDFRWPRPLGTDPSKRDHSKKCAFHNEHGHTTEECRCLHYLVKRLIRAGHLKQYLRSDAGGRDNTGAPKAPAAPKAVINYINGCPFDEEYDSK</sequence>
<organism evidence="2 3">
    <name type="scientific">Vitis vinifera</name>
    <name type="common">Grape</name>
    <dbReference type="NCBI Taxonomy" id="29760"/>
    <lineage>
        <taxon>Eukaryota</taxon>
        <taxon>Viridiplantae</taxon>
        <taxon>Streptophyta</taxon>
        <taxon>Embryophyta</taxon>
        <taxon>Tracheophyta</taxon>
        <taxon>Spermatophyta</taxon>
        <taxon>Magnoliopsida</taxon>
        <taxon>eudicotyledons</taxon>
        <taxon>Gunneridae</taxon>
        <taxon>Pentapetalae</taxon>
        <taxon>rosids</taxon>
        <taxon>Vitales</taxon>
        <taxon>Vitaceae</taxon>
        <taxon>Viteae</taxon>
        <taxon>Vitis</taxon>
    </lineage>
</organism>
<evidence type="ECO:0000313" key="3">
    <source>
        <dbReference type="Proteomes" id="UP000288805"/>
    </source>
</evidence>
<gene>
    <name evidence="2" type="ORF">CK203_075955</name>
</gene>